<feature type="compositionally biased region" description="Basic and acidic residues" evidence="1">
    <location>
        <begin position="10"/>
        <end position="26"/>
    </location>
</feature>
<sequence>MAARRQASARYRERNLEEEREKGRERMARHREKIMERAELAQEFRARARDASRRFHQKNGPNLAHRQRIICLEAYSKKHGPWAWIERQRQLEERRAEAQEQAELQELKDKYGADYVE</sequence>
<gene>
    <name evidence="2" type="ORF">DFH08DRAFT_958924</name>
</gene>
<dbReference type="AlphaFoldDB" id="A0AAD7ETQ4"/>
<dbReference type="Proteomes" id="UP001218218">
    <property type="component" value="Unassembled WGS sequence"/>
</dbReference>
<proteinExistence type="predicted"/>
<reference evidence="2" key="1">
    <citation type="submission" date="2023-03" db="EMBL/GenBank/DDBJ databases">
        <title>Massive genome expansion in bonnet fungi (Mycena s.s.) driven by repeated elements and novel gene families across ecological guilds.</title>
        <authorList>
            <consortium name="Lawrence Berkeley National Laboratory"/>
            <person name="Harder C.B."/>
            <person name="Miyauchi S."/>
            <person name="Viragh M."/>
            <person name="Kuo A."/>
            <person name="Thoen E."/>
            <person name="Andreopoulos B."/>
            <person name="Lu D."/>
            <person name="Skrede I."/>
            <person name="Drula E."/>
            <person name="Henrissat B."/>
            <person name="Morin E."/>
            <person name="Kohler A."/>
            <person name="Barry K."/>
            <person name="LaButti K."/>
            <person name="Morin E."/>
            <person name="Salamov A."/>
            <person name="Lipzen A."/>
            <person name="Mereny Z."/>
            <person name="Hegedus B."/>
            <person name="Baldrian P."/>
            <person name="Stursova M."/>
            <person name="Weitz H."/>
            <person name="Taylor A."/>
            <person name="Grigoriev I.V."/>
            <person name="Nagy L.G."/>
            <person name="Martin F."/>
            <person name="Kauserud H."/>
        </authorList>
    </citation>
    <scope>NUCLEOTIDE SEQUENCE</scope>
    <source>
        <strain evidence="2">CBHHK002</strain>
    </source>
</reference>
<keyword evidence="3" id="KW-1185">Reference proteome</keyword>
<accession>A0AAD7ETQ4</accession>
<evidence type="ECO:0000313" key="3">
    <source>
        <dbReference type="Proteomes" id="UP001218218"/>
    </source>
</evidence>
<evidence type="ECO:0000256" key="1">
    <source>
        <dbReference type="SAM" id="MobiDB-lite"/>
    </source>
</evidence>
<protein>
    <submittedName>
        <fullName evidence="2">Uncharacterized protein</fullName>
    </submittedName>
</protein>
<organism evidence="2 3">
    <name type="scientific">Mycena albidolilacea</name>
    <dbReference type="NCBI Taxonomy" id="1033008"/>
    <lineage>
        <taxon>Eukaryota</taxon>
        <taxon>Fungi</taxon>
        <taxon>Dikarya</taxon>
        <taxon>Basidiomycota</taxon>
        <taxon>Agaricomycotina</taxon>
        <taxon>Agaricomycetes</taxon>
        <taxon>Agaricomycetidae</taxon>
        <taxon>Agaricales</taxon>
        <taxon>Marasmiineae</taxon>
        <taxon>Mycenaceae</taxon>
        <taxon>Mycena</taxon>
    </lineage>
</organism>
<comment type="caution">
    <text evidence="2">The sequence shown here is derived from an EMBL/GenBank/DDBJ whole genome shotgun (WGS) entry which is preliminary data.</text>
</comment>
<evidence type="ECO:0000313" key="2">
    <source>
        <dbReference type="EMBL" id="KAJ7349991.1"/>
    </source>
</evidence>
<dbReference type="EMBL" id="JARIHO010000015">
    <property type="protein sequence ID" value="KAJ7349991.1"/>
    <property type="molecule type" value="Genomic_DNA"/>
</dbReference>
<feature type="region of interest" description="Disordered" evidence="1">
    <location>
        <begin position="1"/>
        <end position="28"/>
    </location>
</feature>
<name>A0AAD7ETQ4_9AGAR</name>